<evidence type="ECO:0000313" key="2">
    <source>
        <dbReference type="EMBL" id="CAI4005293.1"/>
    </source>
</evidence>
<dbReference type="GO" id="GO:0005840">
    <property type="term" value="C:ribosome"/>
    <property type="evidence" value="ECO:0007669"/>
    <property type="project" value="UniProtKB-KW"/>
</dbReference>
<dbReference type="EMBL" id="CAMXCT020003596">
    <property type="protein sequence ID" value="CAL1158668.1"/>
    <property type="molecule type" value="Genomic_DNA"/>
</dbReference>
<comment type="caution">
    <text evidence="2">The sequence shown here is derived from an EMBL/GenBank/DDBJ whole genome shotgun (WGS) entry which is preliminary data.</text>
</comment>
<protein>
    <submittedName>
        <fullName evidence="4">30S ribosomal protein S6</fullName>
    </submittedName>
</protein>
<evidence type="ECO:0000313" key="5">
    <source>
        <dbReference type="Proteomes" id="UP001152797"/>
    </source>
</evidence>
<feature type="region of interest" description="Disordered" evidence="1">
    <location>
        <begin position="118"/>
        <end position="217"/>
    </location>
</feature>
<feature type="compositionally biased region" description="Acidic residues" evidence="1">
    <location>
        <begin position="194"/>
        <end position="203"/>
    </location>
</feature>
<accession>A0A9P1GCH1</accession>
<proteinExistence type="predicted"/>
<keyword evidence="4" id="KW-0689">Ribosomal protein</keyword>
<feature type="region of interest" description="Disordered" evidence="1">
    <location>
        <begin position="231"/>
        <end position="299"/>
    </location>
</feature>
<evidence type="ECO:0000313" key="4">
    <source>
        <dbReference type="EMBL" id="CAL4792605.1"/>
    </source>
</evidence>
<sequence length="477" mass="52756">MAVSIRMGLPLSVAQIIGADTWKGGALVQLEDTLTRPVAQDIIVNYSWVKPFVQRFRSSVPSVFFVTDVFLFLDKLYQSKLLIPLEAGDSKQSVAGLEANKIKLLIGALRALWRSSKTGGHPRVHELKGYLEASPTRSKARPLEELAEPAEPDEQDAGEVEAEDAGEHGEASGESEGSGEESQSGDERENHESDDGEVPEGEVDDHASQNGDGKASDGVLSQATLTLDDCHDAVDDGNEYENTGDPQSPVPSPTPGTISDVSDDEPEGPESCELVRTPEPKGWREELFTTPQFGNSGPRRSEIVEMGLALMEHPRLVDYMDHCEWAFARFGVRASTWLSTPDYFQQWEERYKELGNKVLEIWVLMSKNLTRCLVWQTSSNVCQVFLNLLAFQPACLSTCLQVLTPKDSAALSRSCEDAVAAEVEFMEEHKRNEKASNLNFIFVEGFVLHGVHLQNITRGRVCWIVNWNIFSQNSLTG</sequence>
<reference evidence="2" key="1">
    <citation type="submission" date="2022-10" db="EMBL/GenBank/DDBJ databases">
        <authorList>
            <person name="Chen Y."/>
            <person name="Dougan E. K."/>
            <person name="Chan C."/>
            <person name="Rhodes N."/>
            <person name="Thang M."/>
        </authorList>
    </citation>
    <scope>NUCLEOTIDE SEQUENCE</scope>
</reference>
<evidence type="ECO:0000313" key="3">
    <source>
        <dbReference type="EMBL" id="CAL1158668.1"/>
    </source>
</evidence>
<feature type="compositionally biased region" description="Acidic residues" evidence="1">
    <location>
        <begin position="261"/>
        <end position="270"/>
    </location>
</feature>
<dbReference type="EMBL" id="CAMXCT010003596">
    <property type="protein sequence ID" value="CAI4005293.1"/>
    <property type="molecule type" value="Genomic_DNA"/>
</dbReference>
<organism evidence="2">
    <name type="scientific">Cladocopium goreaui</name>
    <dbReference type="NCBI Taxonomy" id="2562237"/>
    <lineage>
        <taxon>Eukaryota</taxon>
        <taxon>Sar</taxon>
        <taxon>Alveolata</taxon>
        <taxon>Dinophyceae</taxon>
        <taxon>Suessiales</taxon>
        <taxon>Symbiodiniaceae</taxon>
        <taxon>Cladocopium</taxon>
    </lineage>
</organism>
<dbReference type="EMBL" id="CAMXCT030003596">
    <property type="protein sequence ID" value="CAL4792605.1"/>
    <property type="molecule type" value="Genomic_DNA"/>
</dbReference>
<keyword evidence="5" id="KW-1185">Reference proteome</keyword>
<feature type="compositionally biased region" description="Acidic residues" evidence="1">
    <location>
        <begin position="145"/>
        <end position="164"/>
    </location>
</feature>
<feature type="compositionally biased region" description="Basic and acidic residues" evidence="1">
    <location>
        <begin position="276"/>
        <end position="287"/>
    </location>
</feature>
<dbReference type="Proteomes" id="UP001152797">
    <property type="component" value="Unassembled WGS sequence"/>
</dbReference>
<name>A0A9P1GCH1_9DINO</name>
<reference evidence="3" key="2">
    <citation type="submission" date="2024-04" db="EMBL/GenBank/DDBJ databases">
        <authorList>
            <person name="Chen Y."/>
            <person name="Shah S."/>
            <person name="Dougan E. K."/>
            <person name="Thang M."/>
            <person name="Chan C."/>
        </authorList>
    </citation>
    <scope>NUCLEOTIDE SEQUENCE [LARGE SCALE GENOMIC DNA]</scope>
</reference>
<dbReference type="AlphaFoldDB" id="A0A9P1GCH1"/>
<evidence type="ECO:0000256" key="1">
    <source>
        <dbReference type="SAM" id="MobiDB-lite"/>
    </source>
</evidence>
<gene>
    <name evidence="2" type="ORF">C1SCF055_LOCUS31030</name>
</gene>
<keyword evidence="4" id="KW-0687">Ribonucleoprotein</keyword>